<keyword evidence="3" id="KW-1185">Reference proteome</keyword>
<dbReference type="Proteomes" id="UP000623461">
    <property type="component" value="Unassembled WGS sequence"/>
</dbReference>
<dbReference type="InterPro" id="IPR011990">
    <property type="entry name" value="TPR-like_helical_dom_sf"/>
</dbReference>
<evidence type="ECO:0000313" key="2">
    <source>
        <dbReference type="EMBL" id="GGN02773.1"/>
    </source>
</evidence>
<dbReference type="Pfam" id="PF13374">
    <property type="entry name" value="TPR_10"/>
    <property type="match status" value="1"/>
</dbReference>
<protein>
    <recommendedName>
        <fullName evidence="4">Tetratricopeptide repeat protein</fullName>
    </recommendedName>
</protein>
<sequence length="183" mass="19198">MSGSSFVVGQPHFGRYTRTPEENEGAVADARADLTSAVEASPGDSAGAAVLDAAVDLAEALTIAGHEDEAVALAGPAVQVARETGRDESLRWALLVMATAEHYADAMPAAETHFREALDLARAAGDRVVEHYTLHHLGRFLVDAGRTDEAVTCFEACLAIREELGEPRAESTRAALAALTDAS</sequence>
<comment type="caution">
    <text evidence="2">The sequence shown here is derived from an EMBL/GenBank/DDBJ whole genome shotgun (WGS) entry which is preliminary data.</text>
</comment>
<feature type="region of interest" description="Disordered" evidence="1">
    <location>
        <begin position="1"/>
        <end position="24"/>
    </location>
</feature>
<dbReference type="Gene3D" id="1.25.40.10">
    <property type="entry name" value="Tetratricopeptide repeat domain"/>
    <property type="match status" value="1"/>
</dbReference>
<evidence type="ECO:0000256" key="1">
    <source>
        <dbReference type="SAM" id="MobiDB-lite"/>
    </source>
</evidence>
<organism evidence="2 3">
    <name type="scientific">Terrabacter tumescens</name>
    <dbReference type="NCBI Taxonomy" id="60443"/>
    <lineage>
        <taxon>Bacteria</taxon>
        <taxon>Bacillati</taxon>
        <taxon>Actinomycetota</taxon>
        <taxon>Actinomycetes</taxon>
        <taxon>Micrococcales</taxon>
        <taxon>Intrasporangiaceae</taxon>
        <taxon>Terrabacter</taxon>
    </lineage>
</organism>
<dbReference type="SUPFAM" id="SSF48452">
    <property type="entry name" value="TPR-like"/>
    <property type="match status" value="1"/>
</dbReference>
<gene>
    <name evidence="2" type="ORF">GCM10009721_32460</name>
</gene>
<proteinExistence type="predicted"/>
<dbReference type="EMBL" id="BMNZ01000006">
    <property type="protein sequence ID" value="GGN02773.1"/>
    <property type="molecule type" value="Genomic_DNA"/>
</dbReference>
<dbReference type="RefSeq" id="WP_030200205.1">
    <property type="nucleotide sequence ID" value="NZ_BMNZ01000006.1"/>
</dbReference>
<name>A0ABQ2I8T8_9MICO</name>
<reference evidence="3" key="1">
    <citation type="journal article" date="2019" name="Int. J. Syst. Evol. Microbiol.">
        <title>The Global Catalogue of Microorganisms (GCM) 10K type strain sequencing project: providing services to taxonomists for standard genome sequencing and annotation.</title>
        <authorList>
            <consortium name="The Broad Institute Genomics Platform"/>
            <consortium name="The Broad Institute Genome Sequencing Center for Infectious Disease"/>
            <person name="Wu L."/>
            <person name="Ma J."/>
        </authorList>
    </citation>
    <scope>NUCLEOTIDE SEQUENCE [LARGE SCALE GENOMIC DNA]</scope>
    <source>
        <strain evidence="3">JCM 1365</strain>
    </source>
</reference>
<evidence type="ECO:0000313" key="3">
    <source>
        <dbReference type="Proteomes" id="UP000623461"/>
    </source>
</evidence>
<evidence type="ECO:0008006" key="4">
    <source>
        <dbReference type="Google" id="ProtNLM"/>
    </source>
</evidence>
<accession>A0ABQ2I8T8</accession>